<feature type="compositionally biased region" description="Low complexity" evidence="1">
    <location>
        <begin position="183"/>
        <end position="193"/>
    </location>
</feature>
<feature type="compositionally biased region" description="Low complexity" evidence="1">
    <location>
        <begin position="46"/>
        <end position="64"/>
    </location>
</feature>
<protein>
    <submittedName>
        <fullName evidence="2">Uncharacterized protein</fullName>
    </submittedName>
</protein>
<proteinExistence type="predicted"/>
<feature type="compositionally biased region" description="Polar residues" evidence="1">
    <location>
        <begin position="65"/>
        <end position="78"/>
    </location>
</feature>
<organism evidence="2 3">
    <name type="scientific">Molorchus minor</name>
    <dbReference type="NCBI Taxonomy" id="1323400"/>
    <lineage>
        <taxon>Eukaryota</taxon>
        <taxon>Metazoa</taxon>
        <taxon>Ecdysozoa</taxon>
        <taxon>Arthropoda</taxon>
        <taxon>Hexapoda</taxon>
        <taxon>Insecta</taxon>
        <taxon>Pterygota</taxon>
        <taxon>Neoptera</taxon>
        <taxon>Endopterygota</taxon>
        <taxon>Coleoptera</taxon>
        <taxon>Polyphaga</taxon>
        <taxon>Cucujiformia</taxon>
        <taxon>Chrysomeloidea</taxon>
        <taxon>Cerambycidae</taxon>
        <taxon>Lamiinae</taxon>
        <taxon>Monochamini</taxon>
        <taxon>Molorchus</taxon>
    </lineage>
</organism>
<gene>
    <name evidence="2" type="ORF">NQ317_000381</name>
</gene>
<reference evidence="2" key="1">
    <citation type="journal article" date="2023" name="Insect Mol. Biol.">
        <title>Genome sequencing provides insights into the evolution of gene families encoding plant cell wall-degrading enzymes in longhorned beetles.</title>
        <authorList>
            <person name="Shin N.R."/>
            <person name="Okamura Y."/>
            <person name="Kirsch R."/>
            <person name="Pauchet Y."/>
        </authorList>
    </citation>
    <scope>NUCLEOTIDE SEQUENCE</scope>
    <source>
        <strain evidence="2">MMC_N1</strain>
    </source>
</reference>
<feature type="compositionally biased region" description="Basic and acidic residues" evidence="1">
    <location>
        <begin position="93"/>
        <end position="117"/>
    </location>
</feature>
<evidence type="ECO:0000313" key="3">
    <source>
        <dbReference type="Proteomes" id="UP001162164"/>
    </source>
</evidence>
<feature type="compositionally biased region" description="Basic and acidic residues" evidence="1">
    <location>
        <begin position="297"/>
        <end position="306"/>
    </location>
</feature>
<dbReference type="Proteomes" id="UP001162164">
    <property type="component" value="Unassembled WGS sequence"/>
</dbReference>
<sequence>MSELSQEEAFYPVDNFKQKPVKKSLKNYMVIRRRRLARLTAGENTSPSSSVSPPITPISQSPIINRTQSPMTFESQGTPVEEKNFSDLNKPQTDNHEMKVGSFEEKKCEGTFKEPSKPIDINMPSSSKAPPQRSDSETSSIHMEVDETSGCADKFAGNTDIDSGFENMEVDEPDTQKKDIQRQRTTSSSTEMTEEQLQSAIARVLHSTFKQPSETRLFLPETTEQLKRDPNMTMRDLTSYAIMEILALIAKGNDPFKNLKQTNPDICDTASVGSFPVAPRRRLALAQSRRGLSHPSFNHEEYRGESADASCTCG</sequence>
<feature type="region of interest" description="Disordered" evidence="1">
    <location>
        <begin position="288"/>
        <end position="314"/>
    </location>
</feature>
<feature type="region of interest" description="Disordered" evidence="1">
    <location>
        <begin position="39"/>
        <end position="143"/>
    </location>
</feature>
<accession>A0ABQ9J9U1</accession>
<comment type="caution">
    <text evidence="2">The sequence shown here is derived from an EMBL/GenBank/DDBJ whole genome shotgun (WGS) entry which is preliminary data.</text>
</comment>
<evidence type="ECO:0000313" key="2">
    <source>
        <dbReference type="EMBL" id="KAJ8974715.1"/>
    </source>
</evidence>
<dbReference type="EMBL" id="JAPWTJ010000944">
    <property type="protein sequence ID" value="KAJ8974715.1"/>
    <property type="molecule type" value="Genomic_DNA"/>
</dbReference>
<feature type="region of interest" description="Disordered" evidence="1">
    <location>
        <begin position="167"/>
        <end position="193"/>
    </location>
</feature>
<keyword evidence="3" id="KW-1185">Reference proteome</keyword>
<evidence type="ECO:0000256" key="1">
    <source>
        <dbReference type="SAM" id="MobiDB-lite"/>
    </source>
</evidence>
<name>A0ABQ9J9U1_9CUCU</name>